<evidence type="ECO:0000313" key="1">
    <source>
        <dbReference type="EMBL" id="KAF7840017.1"/>
    </source>
</evidence>
<dbReference type="Pfam" id="PF04759">
    <property type="entry name" value="DUF617"/>
    <property type="match status" value="1"/>
</dbReference>
<gene>
    <name evidence="1" type="ORF">G2W53_008499</name>
</gene>
<dbReference type="AlphaFoldDB" id="A0A835CI61"/>
<dbReference type="Proteomes" id="UP000634136">
    <property type="component" value="Unassembled WGS sequence"/>
</dbReference>
<sequence>MKHKSSKLFQTLRSALCFLPNIITPVTLRLRRRVFSAAPNHRDTSSKITGTFFGYRNKRASFVIQEVNPKSHLTFLFVLELPVETHVLLHEEIARAEKPRMSLECEKQPEGAWKMRLFDEPLWTVFCNGKKCGFAARREATEDDLAVMELLDGVVVGEGVVPGPGAQGDKGHDGPEPDREMGYLRAHFQRVVDSKDSETLSMLGPDGDWGPGLTIFFTRI</sequence>
<comment type="caution">
    <text evidence="1">The sequence shown here is derived from an EMBL/GenBank/DDBJ whole genome shotgun (WGS) entry which is preliminary data.</text>
</comment>
<dbReference type="GO" id="GO:0010274">
    <property type="term" value="P:hydrotropism"/>
    <property type="evidence" value="ECO:0007669"/>
    <property type="project" value="InterPro"/>
</dbReference>
<dbReference type="PANTHER" id="PTHR31696:SF4">
    <property type="entry name" value="OS08G0171800 PROTEIN"/>
    <property type="match status" value="1"/>
</dbReference>
<dbReference type="InterPro" id="IPR006460">
    <property type="entry name" value="MIZ1-like_pln"/>
</dbReference>
<dbReference type="PANTHER" id="PTHR31696">
    <property type="entry name" value="PROTEIN MIZU-KUSSEI 1"/>
    <property type="match status" value="1"/>
</dbReference>
<dbReference type="EMBL" id="JAAIUW010000003">
    <property type="protein sequence ID" value="KAF7840017.1"/>
    <property type="molecule type" value="Genomic_DNA"/>
</dbReference>
<accession>A0A835CI61</accession>
<protein>
    <submittedName>
        <fullName evidence="1">Protein MIZU-KUSSEI 1-like</fullName>
    </submittedName>
</protein>
<name>A0A835CI61_9FABA</name>
<reference evidence="1" key="1">
    <citation type="submission" date="2020-09" db="EMBL/GenBank/DDBJ databases">
        <title>Genome-Enabled Discovery of Anthraquinone Biosynthesis in Senna tora.</title>
        <authorList>
            <person name="Kang S.-H."/>
            <person name="Pandey R.P."/>
            <person name="Lee C.-M."/>
            <person name="Sim J.-S."/>
            <person name="Jeong J.-T."/>
            <person name="Choi B.-S."/>
            <person name="Jung M."/>
            <person name="Ginzburg D."/>
            <person name="Zhao K."/>
            <person name="Won S.Y."/>
            <person name="Oh T.-J."/>
            <person name="Yu Y."/>
            <person name="Kim N.-H."/>
            <person name="Lee O.R."/>
            <person name="Lee T.-H."/>
            <person name="Bashyal P."/>
            <person name="Kim T.-S."/>
            <person name="Lee W.-H."/>
            <person name="Kawkins C."/>
            <person name="Kim C.-K."/>
            <person name="Kim J.S."/>
            <person name="Ahn B.O."/>
            <person name="Rhee S.Y."/>
            <person name="Sohng J.K."/>
        </authorList>
    </citation>
    <scope>NUCLEOTIDE SEQUENCE</scope>
    <source>
        <tissue evidence="1">Leaf</tissue>
    </source>
</reference>
<keyword evidence="2" id="KW-1185">Reference proteome</keyword>
<proteinExistence type="predicted"/>
<organism evidence="1 2">
    <name type="scientific">Senna tora</name>
    <dbReference type="NCBI Taxonomy" id="362788"/>
    <lineage>
        <taxon>Eukaryota</taxon>
        <taxon>Viridiplantae</taxon>
        <taxon>Streptophyta</taxon>
        <taxon>Embryophyta</taxon>
        <taxon>Tracheophyta</taxon>
        <taxon>Spermatophyta</taxon>
        <taxon>Magnoliopsida</taxon>
        <taxon>eudicotyledons</taxon>
        <taxon>Gunneridae</taxon>
        <taxon>Pentapetalae</taxon>
        <taxon>rosids</taxon>
        <taxon>fabids</taxon>
        <taxon>Fabales</taxon>
        <taxon>Fabaceae</taxon>
        <taxon>Caesalpinioideae</taxon>
        <taxon>Cassia clade</taxon>
        <taxon>Senna</taxon>
    </lineage>
</organism>
<evidence type="ECO:0000313" key="2">
    <source>
        <dbReference type="Proteomes" id="UP000634136"/>
    </source>
</evidence>
<dbReference type="NCBIfam" id="TIGR01570">
    <property type="entry name" value="A_thal_3588"/>
    <property type="match status" value="1"/>
</dbReference>